<dbReference type="GO" id="GO:0005829">
    <property type="term" value="C:cytosol"/>
    <property type="evidence" value="ECO:0007669"/>
    <property type="project" value="TreeGrafter"/>
</dbReference>
<gene>
    <name evidence="2" type="ORF">P5673_002068</name>
</gene>
<dbReference type="AlphaFoldDB" id="A0AAD9R550"/>
<dbReference type="Pfam" id="PF00651">
    <property type="entry name" value="BTB"/>
    <property type="match status" value="1"/>
</dbReference>
<organism evidence="2 3">
    <name type="scientific">Acropora cervicornis</name>
    <name type="common">Staghorn coral</name>
    <dbReference type="NCBI Taxonomy" id="6130"/>
    <lineage>
        <taxon>Eukaryota</taxon>
        <taxon>Metazoa</taxon>
        <taxon>Cnidaria</taxon>
        <taxon>Anthozoa</taxon>
        <taxon>Hexacorallia</taxon>
        <taxon>Scleractinia</taxon>
        <taxon>Astrocoeniina</taxon>
        <taxon>Acroporidae</taxon>
        <taxon>Acropora</taxon>
    </lineage>
</organism>
<dbReference type="InterPro" id="IPR000210">
    <property type="entry name" value="BTB/POZ_dom"/>
</dbReference>
<name>A0AAD9R550_ACRCE</name>
<evidence type="ECO:0000313" key="3">
    <source>
        <dbReference type="Proteomes" id="UP001249851"/>
    </source>
</evidence>
<dbReference type="InterPro" id="IPR011333">
    <property type="entry name" value="SKP1/BTB/POZ_sf"/>
</dbReference>
<dbReference type="Pfam" id="PF07707">
    <property type="entry name" value="BACK"/>
    <property type="match status" value="1"/>
</dbReference>
<protein>
    <submittedName>
        <fullName evidence="2">BTB/POZ domain-containing protein 6</fullName>
    </submittedName>
</protein>
<sequence>MDLSSDIQTDDWQSTRETVRERNKYMFLNPMMSDVSFLVQDSTNKERVKVSLPAHKYVLAISSPVFFAMFHGVVAEQSRQIELPDCDSECLTEFLRYVYYDELQITANSVLGVMYLAKKYLVLPLMRRCGQFLEERIDPNNVFETLTRARQFREEELEKRCWFIVDLNTKQCLESSSFFELDCAVIKSLLRRETLRIEEGEIFKHCMLWAEHQCKKEGLEASGCNLRTILGDSLFYLRFPAMTQRQFAEQVVPRGILSDCEALNVFLRFSSIKSDVSFPCVPRNGRPMRRCCRYSEAPSPHHWYRPPSNGTGRREEVLSFTVISESPVYIAGARLFTRTLGLTDADNRQDKVQLWIKDEAQDKVIGFTEGEYSPDNSGAYSGDGIDIKFNTAILVRNGVRYSLRCVISFSQSVTSNRNTPQKDVVFDQTKFTFENLYYGSHFIEVLYYTPWSK</sequence>
<dbReference type="Proteomes" id="UP001249851">
    <property type="component" value="Unassembled WGS sequence"/>
</dbReference>
<dbReference type="GO" id="GO:0022008">
    <property type="term" value="P:neurogenesis"/>
    <property type="evidence" value="ECO:0007669"/>
    <property type="project" value="TreeGrafter"/>
</dbReference>
<dbReference type="InterPro" id="IPR011705">
    <property type="entry name" value="BACK"/>
</dbReference>
<dbReference type="PROSITE" id="PS50097">
    <property type="entry name" value="BTB"/>
    <property type="match status" value="1"/>
</dbReference>
<comment type="caution">
    <text evidence="2">The sequence shown here is derived from an EMBL/GenBank/DDBJ whole genome shotgun (WGS) entry which is preliminary data.</text>
</comment>
<dbReference type="Gene3D" id="2.60.120.820">
    <property type="entry name" value="PHR domain"/>
    <property type="match status" value="1"/>
</dbReference>
<dbReference type="EMBL" id="JARQWQ010000003">
    <property type="protein sequence ID" value="KAK2573038.1"/>
    <property type="molecule type" value="Genomic_DNA"/>
</dbReference>
<accession>A0AAD9R550</accession>
<reference evidence="2" key="2">
    <citation type="journal article" date="2023" name="Science">
        <title>Genomic signatures of disease resistance in endangered staghorn corals.</title>
        <authorList>
            <person name="Vollmer S.V."/>
            <person name="Selwyn J.D."/>
            <person name="Despard B.A."/>
            <person name="Roesel C.L."/>
        </authorList>
    </citation>
    <scope>NUCLEOTIDE SEQUENCE</scope>
    <source>
        <strain evidence="2">K2</strain>
    </source>
</reference>
<evidence type="ECO:0000313" key="2">
    <source>
        <dbReference type="EMBL" id="KAK2573038.1"/>
    </source>
</evidence>
<reference evidence="2" key="1">
    <citation type="journal article" date="2023" name="G3 (Bethesda)">
        <title>Whole genome assembly and annotation of the endangered Caribbean coral Acropora cervicornis.</title>
        <authorList>
            <person name="Selwyn J.D."/>
            <person name="Vollmer S.V."/>
        </authorList>
    </citation>
    <scope>NUCLEOTIDE SEQUENCE</scope>
    <source>
        <strain evidence="2">K2</strain>
    </source>
</reference>
<feature type="domain" description="BTB" evidence="1">
    <location>
        <begin position="33"/>
        <end position="107"/>
    </location>
</feature>
<evidence type="ECO:0000259" key="1">
    <source>
        <dbReference type="PROSITE" id="PS50097"/>
    </source>
</evidence>
<proteinExistence type="predicted"/>
<dbReference type="Gene3D" id="1.25.40.420">
    <property type="match status" value="1"/>
</dbReference>
<keyword evidence="3" id="KW-1185">Reference proteome</keyword>
<dbReference type="InterPro" id="IPR038648">
    <property type="entry name" value="PHR_sf"/>
</dbReference>
<dbReference type="SMART" id="SM00225">
    <property type="entry name" value="BTB"/>
    <property type="match status" value="1"/>
</dbReference>
<dbReference type="PANTHER" id="PTHR45774">
    <property type="entry name" value="BTB/POZ DOMAIN-CONTAINING"/>
    <property type="match status" value="1"/>
</dbReference>
<dbReference type="Gene3D" id="3.30.710.10">
    <property type="entry name" value="Potassium Channel Kv1.1, Chain A"/>
    <property type="match status" value="1"/>
</dbReference>
<dbReference type="SUPFAM" id="SSF54695">
    <property type="entry name" value="POZ domain"/>
    <property type="match status" value="1"/>
</dbReference>
<dbReference type="PANTHER" id="PTHR45774:SF3">
    <property type="entry name" value="BTB (POZ) DOMAIN-CONTAINING 2B-RELATED"/>
    <property type="match status" value="1"/>
</dbReference>